<dbReference type="InterPro" id="IPR011009">
    <property type="entry name" value="Kinase-like_dom_sf"/>
</dbReference>
<dbReference type="GO" id="GO:0005634">
    <property type="term" value="C:nucleus"/>
    <property type="evidence" value="ECO:0007669"/>
    <property type="project" value="TreeGrafter"/>
</dbReference>
<evidence type="ECO:0000313" key="15">
    <source>
        <dbReference type="Proteomes" id="UP000077266"/>
    </source>
</evidence>
<dbReference type="Gene3D" id="1.10.510.10">
    <property type="entry name" value="Transferase(Phosphotransferase) domain 1"/>
    <property type="match status" value="1"/>
</dbReference>
<dbReference type="GO" id="GO:0004674">
    <property type="term" value="F:protein serine/threonine kinase activity"/>
    <property type="evidence" value="ECO:0007669"/>
    <property type="project" value="UniProtKB-KW"/>
</dbReference>
<feature type="compositionally biased region" description="Basic and acidic residues" evidence="12">
    <location>
        <begin position="555"/>
        <end position="564"/>
    </location>
</feature>
<accession>A0A165P8C8</accession>
<dbReference type="InterPro" id="IPR050660">
    <property type="entry name" value="NEK_Ser/Thr_kinase"/>
</dbReference>
<evidence type="ECO:0000313" key="14">
    <source>
        <dbReference type="EMBL" id="KZW01789.1"/>
    </source>
</evidence>
<keyword evidence="5 10" id="KW-0547">Nucleotide-binding</keyword>
<feature type="coiled-coil region" evidence="11">
    <location>
        <begin position="306"/>
        <end position="369"/>
    </location>
</feature>
<comment type="catalytic activity">
    <reaction evidence="8">
        <text>L-threonyl-[protein] + ATP = O-phospho-L-threonyl-[protein] + ADP + H(+)</text>
        <dbReference type="Rhea" id="RHEA:46608"/>
        <dbReference type="Rhea" id="RHEA-COMP:11060"/>
        <dbReference type="Rhea" id="RHEA-COMP:11605"/>
        <dbReference type="ChEBI" id="CHEBI:15378"/>
        <dbReference type="ChEBI" id="CHEBI:30013"/>
        <dbReference type="ChEBI" id="CHEBI:30616"/>
        <dbReference type="ChEBI" id="CHEBI:61977"/>
        <dbReference type="ChEBI" id="CHEBI:456216"/>
        <dbReference type="EC" id="2.7.11.1"/>
    </reaction>
</comment>
<evidence type="ECO:0000256" key="4">
    <source>
        <dbReference type="ARBA" id="ARBA00022679"/>
    </source>
</evidence>
<dbReference type="PROSITE" id="PS50011">
    <property type="entry name" value="PROTEIN_KINASE_DOM"/>
    <property type="match status" value="1"/>
</dbReference>
<evidence type="ECO:0000259" key="13">
    <source>
        <dbReference type="PROSITE" id="PS50011"/>
    </source>
</evidence>
<dbReference type="SMART" id="SM00220">
    <property type="entry name" value="S_TKc"/>
    <property type="match status" value="1"/>
</dbReference>
<dbReference type="FunFam" id="3.30.200.20:FF:000097">
    <property type="entry name" value="Probable serine/threonine-protein kinase nek1"/>
    <property type="match status" value="1"/>
</dbReference>
<dbReference type="Pfam" id="PF00069">
    <property type="entry name" value="Pkinase"/>
    <property type="match status" value="1"/>
</dbReference>
<evidence type="ECO:0000256" key="5">
    <source>
        <dbReference type="ARBA" id="ARBA00022741"/>
    </source>
</evidence>
<dbReference type="Proteomes" id="UP000077266">
    <property type="component" value="Unassembled WGS sequence"/>
</dbReference>
<evidence type="ECO:0000256" key="2">
    <source>
        <dbReference type="ARBA" id="ARBA00012513"/>
    </source>
</evidence>
<dbReference type="PANTHER" id="PTHR43671">
    <property type="entry name" value="SERINE/THREONINE-PROTEIN KINASE NEK"/>
    <property type="match status" value="1"/>
</dbReference>
<dbReference type="OrthoDB" id="10250725at2759"/>
<dbReference type="EMBL" id="KV425891">
    <property type="protein sequence ID" value="KZW01789.1"/>
    <property type="molecule type" value="Genomic_DNA"/>
</dbReference>
<evidence type="ECO:0000256" key="10">
    <source>
        <dbReference type="PROSITE-ProRule" id="PRU10141"/>
    </source>
</evidence>
<evidence type="ECO:0000256" key="9">
    <source>
        <dbReference type="ARBA" id="ARBA00048679"/>
    </source>
</evidence>
<dbReference type="PROSITE" id="PS00107">
    <property type="entry name" value="PROTEIN_KINASE_ATP"/>
    <property type="match status" value="1"/>
</dbReference>
<keyword evidence="7 10" id="KW-0067">ATP-binding</keyword>
<reference evidence="14 15" key="1">
    <citation type="journal article" date="2016" name="Mol. Biol. Evol.">
        <title>Comparative Genomics of Early-Diverging Mushroom-Forming Fungi Provides Insights into the Origins of Lignocellulose Decay Capabilities.</title>
        <authorList>
            <person name="Nagy L.G."/>
            <person name="Riley R."/>
            <person name="Tritt A."/>
            <person name="Adam C."/>
            <person name="Daum C."/>
            <person name="Floudas D."/>
            <person name="Sun H."/>
            <person name="Yadav J.S."/>
            <person name="Pangilinan J."/>
            <person name="Larsson K.H."/>
            <person name="Matsuura K."/>
            <person name="Barry K."/>
            <person name="Labutti K."/>
            <person name="Kuo R."/>
            <person name="Ohm R.A."/>
            <person name="Bhattacharya S.S."/>
            <person name="Shirouzu T."/>
            <person name="Yoshinaga Y."/>
            <person name="Martin F.M."/>
            <person name="Grigoriev I.V."/>
            <person name="Hibbett D.S."/>
        </authorList>
    </citation>
    <scope>NUCLEOTIDE SEQUENCE [LARGE SCALE GENOMIC DNA]</scope>
    <source>
        <strain evidence="14 15">HHB12029</strain>
    </source>
</reference>
<keyword evidence="15" id="KW-1185">Reference proteome</keyword>
<name>A0A165P8C8_EXIGL</name>
<dbReference type="InterPro" id="IPR000719">
    <property type="entry name" value="Prot_kinase_dom"/>
</dbReference>
<protein>
    <recommendedName>
        <fullName evidence="2">non-specific serine/threonine protein kinase</fullName>
        <ecNumber evidence="2">2.7.11.1</ecNumber>
    </recommendedName>
</protein>
<keyword evidence="4" id="KW-0808">Transferase</keyword>
<feature type="region of interest" description="Disordered" evidence="12">
    <location>
        <begin position="538"/>
        <end position="672"/>
    </location>
</feature>
<dbReference type="CDD" id="cd08217">
    <property type="entry name" value="STKc_Nek2"/>
    <property type="match status" value="1"/>
</dbReference>
<dbReference type="PANTHER" id="PTHR43671:SF98">
    <property type="entry name" value="SERINE_THREONINE-PROTEIN KINASE NEK11"/>
    <property type="match status" value="1"/>
</dbReference>
<evidence type="ECO:0000256" key="7">
    <source>
        <dbReference type="ARBA" id="ARBA00022840"/>
    </source>
</evidence>
<evidence type="ECO:0000256" key="3">
    <source>
        <dbReference type="ARBA" id="ARBA00022527"/>
    </source>
</evidence>
<dbReference type="EC" id="2.7.11.1" evidence="2"/>
<dbReference type="SUPFAM" id="SSF56112">
    <property type="entry name" value="Protein kinase-like (PK-like)"/>
    <property type="match status" value="1"/>
</dbReference>
<evidence type="ECO:0000256" key="12">
    <source>
        <dbReference type="SAM" id="MobiDB-lite"/>
    </source>
</evidence>
<dbReference type="InParanoid" id="A0A165P8C8"/>
<dbReference type="STRING" id="1314781.A0A165P8C8"/>
<comment type="similarity">
    <text evidence="1">Belongs to the protein kinase superfamily. NEK Ser/Thr protein kinase family. NIMA subfamily.</text>
</comment>
<evidence type="ECO:0000256" key="6">
    <source>
        <dbReference type="ARBA" id="ARBA00022777"/>
    </source>
</evidence>
<dbReference type="Gene3D" id="3.30.200.20">
    <property type="entry name" value="Phosphorylase Kinase, domain 1"/>
    <property type="match status" value="2"/>
</dbReference>
<dbReference type="InterPro" id="IPR008271">
    <property type="entry name" value="Ser/Thr_kinase_AS"/>
</dbReference>
<dbReference type="PROSITE" id="PS00108">
    <property type="entry name" value="PROTEIN_KINASE_ST"/>
    <property type="match status" value="1"/>
</dbReference>
<gene>
    <name evidence="14" type="ORF">EXIGLDRAFT_716441</name>
</gene>
<organism evidence="14 15">
    <name type="scientific">Exidia glandulosa HHB12029</name>
    <dbReference type="NCBI Taxonomy" id="1314781"/>
    <lineage>
        <taxon>Eukaryota</taxon>
        <taxon>Fungi</taxon>
        <taxon>Dikarya</taxon>
        <taxon>Basidiomycota</taxon>
        <taxon>Agaricomycotina</taxon>
        <taxon>Agaricomycetes</taxon>
        <taxon>Auriculariales</taxon>
        <taxon>Exidiaceae</taxon>
        <taxon>Exidia</taxon>
    </lineage>
</organism>
<feature type="compositionally biased region" description="Low complexity" evidence="12">
    <location>
        <begin position="580"/>
        <end position="598"/>
    </location>
</feature>
<keyword evidence="6 14" id="KW-0418">Kinase</keyword>
<comment type="catalytic activity">
    <reaction evidence="9">
        <text>L-seryl-[protein] + ATP = O-phospho-L-seryl-[protein] + ADP + H(+)</text>
        <dbReference type="Rhea" id="RHEA:17989"/>
        <dbReference type="Rhea" id="RHEA-COMP:9863"/>
        <dbReference type="Rhea" id="RHEA-COMP:11604"/>
        <dbReference type="ChEBI" id="CHEBI:15378"/>
        <dbReference type="ChEBI" id="CHEBI:29999"/>
        <dbReference type="ChEBI" id="CHEBI:30616"/>
        <dbReference type="ChEBI" id="CHEBI:83421"/>
        <dbReference type="ChEBI" id="CHEBI:456216"/>
        <dbReference type="EC" id="2.7.11.1"/>
    </reaction>
</comment>
<evidence type="ECO:0000256" key="8">
    <source>
        <dbReference type="ARBA" id="ARBA00047899"/>
    </source>
</evidence>
<evidence type="ECO:0000256" key="11">
    <source>
        <dbReference type="SAM" id="Coils"/>
    </source>
</evidence>
<feature type="coiled-coil region" evidence="11">
    <location>
        <begin position="416"/>
        <end position="443"/>
    </location>
</feature>
<feature type="binding site" evidence="10">
    <location>
        <position position="47"/>
    </location>
    <ligand>
        <name>ATP</name>
        <dbReference type="ChEBI" id="CHEBI:30616"/>
    </ligand>
</feature>
<feature type="domain" description="Protein kinase" evidence="13">
    <location>
        <begin position="18"/>
        <end position="297"/>
    </location>
</feature>
<keyword evidence="11" id="KW-0175">Coiled coil</keyword>
<dbReference type="InterPro" id="IPR017441">
    <property type="entry name" value="Protein_kinase_ATP_BS"/>
</dbReference>
<feature type="compositionally biased region" description="Basic and acidic residues" evidence="12">
    <location>
        <begin position="599"/>
        <end position="611"/>
    </location>
</feature>
<keyword evidence="3" id="KW-0723">Serine/threonine-protein kinase</keyword>
<evidence type="ECO:0000256" key="1">
    <source>
        <dbReference type="ARBA" id="ARBA00010886"/>
    </source>
</evidence>
<feature type="compositionally biased region" description="Low complexity" evidence="12">
    <location>
        <begin position="644"/>
        <end position="658"/>
    </location>
</feature>
<proteinExistence type="inferred from homology"/>
<sequence>MDTPPTTTGASNNPLDNYESLEVIGTGSFGTIRKVRRKSDGQIFARKELNFERMTERDRKQIVAEVNILKDLDHEHIVRYHDRFVDRDNGILYIVMEYCGGGDLAAIIQRCRREGTMLPEDTIWAYFLQIVIALHQCHHPGLRVHTGTTPPPASASDDRRAQVLHRDIKPENVFLNGDNVVKLGDFGLSKQLAGAGLASTYVGTPYYMSPEVMQEKPYDSKSDIWSLGCLLYELCALNPPFHEARTHNELAHFIRNGRIPPLPRAYSSALAQVIKAMLNVNPAMRPSAQQLLQHERLDLAFKLANMEKMVKQVKHMKLALQAKEAELEARAREMEARDEQRLASFQAFLLQKENEVRGAMEARERELQEAMLMREREMCEAVLRREDELKVKWEQREEEIKVAWEARERELSSELCRREELLRKEEERLAERLELEAQGGKERKKPLEELKNLNFLHRHESKPSLSVPKTPVSRFAAKSSATLALDSPGSAMQGVVLTTTGEVLPTPPPKHHAVPESKDLAKLLQASPVVGLDFAKFGREEEEGHSRPSSPCPTPEEKEKERPTLRARKISAVNIAAGRSSLPVPVATSSTVPTTAKPTADRPDKEKENKPRPSASSKLSPAAVYDLADEENLPSPFIKRSLHPGGAPVANRAAPARPTLTKRPSGVGVGATVKARPSIVRAKMASEDARKALRTGTA</sequence>
<dbReference type="AlphaFoldDB" id="A0A165P8C8"/>
<dbReference type="GO" id="GO:0005524">
    <property type="term" value="F:ATP binding"/>
    <property type="evidence" value="ECO:0007669"/>
    <property type="project" value="UniProtKB-UniRule"/>
</dbReference>